<keyword evidence="7 10" id="KW-0862">Zinc</keyword>
<protein>
    <recommendedName>
        <fullName evidence="3 12">Alkaline phosphatase</fullName>
        <ecNumber evidence="3 12">3.1.3.1</ecNumber>
    </recommendedName>
</protein>
<evidence type="ECO:0000256" key="1">
    <source>
        <dbReference type="ARBA" id="ARBA00004609"/>
    </source>
</evidence>
<dbReference type="EC" id="3.1.3.1" evidence="3 12"/>
<dbReference type="SUPFAM" id="SSF53649">
    <property type="entry name" value="Alkaline phosphatase-like"/>
    <property type="match status" value="1"/>
</dbReference>
<keyword evidence="4" id="KW-0325">Glycoprotein</keyword>
<evidence type="ECO:0000256" key="3">
    <source>
        <dbReference type="ARBA" id="ARBA00012647"/>
    </source>
</evidence>
<dbReference type="InterPro" id="IPR018299">
    <property type="entry name" value="Alkaline_phosphatase_AS"/>
</dbReference>
<dbReference type="InterPro" id="IPR017850">
    <property type="entry name" value="Alkaline_phosphatase_core_sf"/>
</dbReference>
<keyword evidence="6 12" id="KW-0378">Hydrolase</keyword>
<sequence length="443" mass="47265">MGPVVTAATVRAGSCTRPLPCQHTVLSPSSRGAPGPAWDQDPQSPAAQRQGCLGRGCVRGMRGPACTESAASPAPGPVPAGPVTCPEERDPRTGMGSAGHLPPAFTSGNSGMGISTVSAARIYKGQLEGGPGEDSRLAMETFPYVALAKTYNVDRQVPDSAGTGTAYLCGVKANAKTLGVSAAAVYGKCNTTWGNEVHSILHRAKQSGKSVGIVTTTRVQHASPGASYAHVVNREWYSDADLPKEAIRQGCKDIAYQLVHNTDINVILGGGRMYMTPRKTPDPEYPTDPKQSGTRKDGLDLVERWLSAKEGARYVWNKEGLDAVDENSTDYLLGLFEPKDMKYELNRDASTDPSIVEMTEKAIRILRRNPRGFFLFVEDELIDHGHHSSRAKQALSEAVMLDRAVARAAELTSASETLTVVTADHSHVFSFGGSTPRGNSIFG</sequence>
<keyword evidence="5 10" id="KW-0479">Metal-binding</keyword>
<dbReference type="PROSITE" id="PS00123">
    <property type="entry name" value="ALKALINE_PHOSPHATASE"/>
    <property type="match status" value="1"/>
</dbReference>
<dbReference type="AlphaFoldDB" id="A0A674HX31"/>
<reference evidence="14" key="1">
    <citation type="submission" date="2025-08" db="UniProtKB">
        <authorList>
            <consortium name="Ensembl"/>
        </authorList>
    </citation>
    <scope>IDENTIFICATION</scope>
</reference>
<dbReference type="GeneTree" id="ENSGT00950000183063"/>
<evidence type="ECO:0000313" key="15">
    <source>
        <dbReference type="Proteomes" id="UP000472274"/>
    </source>
</evidence>
<evidence type="ECO:0000256" key="4">
    <source>
        <dbReference type="ARBA" id="ARBA00022622"/>
    </source>
</evidence>
<evidence type="ECO:0000256" key="5">
    <source>
        <dbReference type="ARBA" id="ARBA00022723"/>
    </source>
</evidence>
<dbReference type="CDD" id="cd16012">
    <property type="entry name" value="ALP"/>
    <property type="match status" value="1"/>
</dbReference>
<dbReference type="GO" id="GO:0005886">
    <property type="term" value="C:plasma membrane"/>
    <property type="evidence" value="ECO:0007669"/>
    <property type="project" value="UniProtKB-SubCell"/>
</dbReference>
<evidence type="ECO:0000256" key="7">
    <source>
        <dbReference type="ARBA" id="ARBA00022833"/>
    </source>
</evidence>
<dbReference type="SMART" id="SM00098">
    <property type="entry name" value="alkPPc"/>
    <property type="match status" value="1"/>
</dbReference>
<dbReference type="InParanoid" id="A0A674HX31"/>
<keyword evidence="4" id="KW-0472">Membrane</keyword>
<dbReference type="PRINTS" id="PR00113">
    <property type="entry name" value="ALKPHPHTASE"/>
</dbReference>
<feature type="region of interest" description="Disordered" evidence="13">
    <location>
        <begin position="63"/>
        <end position="109"/>
    </location>
</feature>
<evidence type="ECO:0000256" key="12">
    <source>
        <dbReference type="RuleBase" id="RU003947"/>
    </source>
</evidence>
<evidence type="ECO:0000256" key="8">
    <source>
        <dbReference type="ARBA" id="ARBA00022842"/>
    </source>
</evidence>
<dbReference type="GO" id="GO:0098552">
    <property type="term" value="C:side of membrane"/>
    <property type="evidence" value="ECO:0007669"/>
    <property type="project" value="UniProtKB-KW"/>
</dbReference>
<dbReference type="GO" id="GO:0004035">
    <property type="term" value="F:alkaline phosphatase activity"/>
    <property type="evidence" value="ECO:0007669"/>
    <property type="project" value="UniProtKB-EC"/>
</dbReference>
<keyword evidence="4" id="KW-0449">Lipoprotein</keyword>
<evidence type="ECO:0000256" key="9">
    <source>
        <dbReference type="PIRSR" id="PIRSR601952-1"/>
    </source>
</evidence>
<feature type="binding site" evidence="10">
    <location>
        <position position="221"/>
    </location>
    <ligand>
        <name>Mg(2+)</name>
        <dbReference type="ChEBI" id="CHEBI:18420"/>
    </ligand>
</feature>
<accession>A0A674HX31</accession>
<keyword evidence="15" id="KW-1185">Reference proteome</keyword>
<comment type="catalytic activity">
    <reaction evidence="12">
        <text>a phosphate monoester + H2O = an alcohol + phosphate</text>
        <dbReference type="Rhea" id="RHEA:15017"/>
        <dbReference type="ChEBI" id="CHEBI:15377"/>
        <dbReference type="ChEBI" id="CHEBI:30879"/>
        <dbReference type="ChEBI" id="CHEBI:43474"/>
        <dbReference type="ChEBI" id="CHEBI:67140"/>
        <dbReference type="EC" id="3.1.3.1"/>
    </reaction>
</comment>
<feature type="active site" description="Phosphoserine intermediate" evidence="9">
    <location>
        <position position="160"/>
    </location>
</feature>
<feature type="binding site" evidence="10">
    <location>
        <position position="378"/>
    </location>
    <ligand>
        <name>Mg(2+)</name>
        <dbReference type="ChEBI" id="CHEBI:18420"/>
    </ligand>
</feature>
<feature type="binding site" evidence="10">
    <location>
        <position position="424"/>
    </location>
    <ligand>
        <name>Zn(2+)</name>
        <dbReference type="ChEBI" id="CHEBI:29105"/>
        <label>2</label>
    </ligand>
</feature>
<evidence type="ECO:0000256" key="10">
    <source>
        <dbReference type="PIRSR" id="PIRSR601952-2"/>
    </source>
</evidence>
<dbReference type="InterPro" id="IPR001952">
    <property type="entry name" value="Alkaline_phosphatase"/>
</dbReference>
<name>A0A674HX31_9SAUR</name>
<dbReference type="GO" id="GO:0046872">
    <property type="term" value="F:metal ion binding"/>
    <property type="evidence" value="ECO:0007669"/>
    <property type="project" value="UniProtKB-KW"/>
</dbReference>
<comment type="similarity">
    <text evidence="2 11">Belongs to the alkaline phosphatase family.</text>
</comment>
<dbReference type="Ensembl" id="ENSTMTT00000000223.1">
    <property type="protein sequence ID" value="ENSTMTP00000000217.1"/>
    <property type="gene ID" value="ENSTMTG00000000128.1"/>
</dbReference>
<feature type="binding site" evidence="10">
    <location>
        <position position="425"/>
    </location>
    <ligand>
        <name>Zn(2+)</name>
        <dbReference type="ChEBI" id="CHEBI:29105"/>
        <label>2</label>
    </ligand>
</feature>
<dbReference type="PANTHER" id="PTHR11596">
    <property type="entry name" value="ALKALINE PHOSPHATASE"/>
    <property type="match status" value="1"/>
</dbReference>
<evidence type="ECO:0000256" key="11">
    <source>
        <dbReference type="RuleBase" id="RU003946"/>
    </source>
</evidence>
<dbReference type="PANTHER" id="PTHR11596:SF93">
    <property type="entry name" value="ALKALINE PHOSPHATASE"/>
    <property type="match status" value="1"/>
</dbReference>
<comment type="cofactor">
    <cofactor evidence="10">
        <name>Zn(2+)</name>
        <dbReference type="ChEBI" id="CHEBI:29105"/>
    </cofactor>
    <text evidence="10">Binds 2 Zn(2+) ions.</text>
</comment>
<evidence type="ECO:0000256" key="6">
    <source>
        <dbReference type="ARBA" id="ARBA00022801"/>
    </source>
</evidence>
<gene>
    <name evidence="14" type="primary">LOC112110198</name>
</gene>
<evidence type="ECO:0000313" key="14">
    <source>
        <dbReference type="Ensembl" id="ENSTMTP00000000217.1"/>
    </source>
</evidence>
<keyword evidence="8 10" id="KW-0460">Magnesium</keyword>
<evidence type="ECO:0000256" key="13">
    <source>
        <dbReference type="SAM" id="MobiDB-lite"/>
    </source>
</evidence>
<keyword evidence="4" id="KW-0336">GPI-anchor</keyword>
<reference evidence="14" key="2">
    <citation type="submission" date="2025-09" db="UniProtKB">
        <authorList>
            <consortium name="Ensembl"/>
        </authorList>
    </citation>
    <scope>IDENTIFICATION</scope>
</reference>
<evidence type="ECO:0000256" key="2">
    <source>
        <dbReference type="ARBA" id="ARBA00005984"/>
    </source>
</evidence>
<organism evidence="14 15">
    <name type="scientific">Terrapene triunguis</name>
    <name type="common">Three-toed box turtle</name>
    <dbReference type="NCBI Taxonomy" id="2587831"/>
    <lineage>
        <taxon>Eukaryota</taxon>
        <taxon>Metazoa</taxon>
        <taxon>Chordata</taxon>
        <taxon>Craniata</taxon>
        <taxon>Vertebrata</taxon>
        <taxon>Euteleostomi</taxon>
        <taxon>Archelosauria</taxon>
        <taxon>Testudinata</taxon>
        <taxon>Testudines</taxon>
        <taxon>Cryptodira</taxon>
        <taxon>Durocryptodira</taxon>
        <taxon>Testudinoidea</taxon>
        <taxon>Emydidae</taxon>
        <taxon>Terrapene</taxon>
    </lineage>
</organism>
<feature type="binding site" evidence="10">
    <location>
        <position position="383"/>
    </location>
    <ligand>
        <name>Zn(2+)</name>
        <dbReference type="ChEBI" id="CHEBI:29105"/>
        <label>2</label>
    </ligand>
</feature>
<comment type="subcellular location">
    <subcellularLocation>
        <location evidence="1">Cell membrane</location>
        <topology evidence="1">Lipid-anchor</topology>
        <topology evidence="1">GPI-anchor</topology>
    </subcellularLocation>
</comment>
<dbReference type="Gene3D" id="3.40.720.10">
    <property type="entry name" value="Alkaline Phosphatase, subunit A"/>
    <property type="match status" value="1"/>
</dbReference>
<dbReference type="Pfam" id="PF00245">
    <property type="entry name" value="Alk_phosphatase"/>
    <property type="match status" value="1"/>
</dbReference>
<comment type="cofactor">
    <cofactor evidence="10">
        <name>Mg(2+)</name>
        <dbReference type="ChEBI" id="CHEBI:18420"/>
    </cofactor>
    <text evidence="10">Binds 1 Mg(2+) ion.</text>
</comment>
<feature type="region of interest" description="Disordered" evidence="13">
    <location>
        <begin position="17"/>
        <end position="50"/>
    </location>
</feature>
<feature type="binding site" evidence="10">
    <location>
        <position position="387"/>
    </location>
    <ligand>
        <name>Zn(2+)</name>
        <dbReference type="ChEBI" id="CHEBI:29105"/>
        <label>2</label>
    </ligand>
</feature>
<feature type="binding site" evidence="10">
    <location>
        <position position="223"/>
    </location>
    <ligand>
        <name>Mg(2+)</name>
        <dbReference type="ChEBI" id="CHEBI:18420"/>
    </ligand>
</feature>
<proteinExistence type="inferred from homology"/>
<dbReference type="Proteomes" id="UP000472274">
    <property type="component" value="Unplaced"/>
</dbReference>